<dbReference type="SUPFAM" id="SSF56935">
    <property type="entry name" value="Porins"/>
    <property type="match status" value="1"/>
</dbReference>
<sequence length="277" mass="30851">MKIANNDILKFDTLKFDRSGIKAFSIKTLACATLAMSSSLVFAESFTFDRPGESLGTATVPKGHVAWEQSLPSASYDEWRVDGEQNSQLTLQADALVRIGVADDLEIRVGWDGPVWQRNKDGADDHDIDGTGDVTIGVKKAIETNDDRMSWAVLAQVNLANGDDEFTEEDEIYSVASAISYDYSDNITTGITMKYDYQDGDLAWSAVPNIGYGITKNVSGFSEFVYRKQESEHYESMVNTGLIWMLNDRLQLDAMLGYSFNEQNPRYRAGLGFAYLF</sequence>
<gene>
    <name evidence="2" type="ORF">SAMN05421749_104111</name>
</gene>
<proteinExistence type="predicted"/>
<keyword evidence="3" id="KW-1185">Reference proteome</keyword>
<name>A0A1G6KLQ4_9GAMM</name>
<evidence type="ECO:0000313" key="3">
    <source>
        <dbReference type="Proteomes" id="UP000242317"/>
    </source>
</evidence>
<organism evidence="2 3">
    <name type="scientific">Acinetobacter marinus</name>
    <dbReference type="NCBI Taxonomy" id="281375"/>
    <lineage>
        <taxon>Bacteria</taxon>
        <taxon>Pseudomonadati</taxon>
        <taxon>Pseudomonadota</taxon>
        <taxon>Gammaproteobacteria</taxon>
        <taxon>Moraxellales</taxon>
        <taxon>Moraxellaceae</taxon>
        <taxon>Acinetobacter</taxon>
    </lineage>
</organism>
<reference evidence="3" key="1">
    <citation type="submission" date="2016-09" db="EMBL/GenBank/DDBJ databases">
        <authorList>
            <person name="Varghese N."/>
            <person name="Submissions S."/>
        </authorList>
    </citation>
    <scope>NUCLEOTIDE SEQUENCE [LARGE SCALE GENOMIC DNA]</scope>
    <source>
        <strain evidence="3">ANC 3699</strain>
    </source>
</reference>
<dbReference type="RefSeq" id="WP_244516010.1">
    <property type="nucleotide sequence ID" value="NZ_FMYK01000004.1"/>
</dbReference>
<dbReference type="InterPro" id="IPR025737">
    <property type="entry name" value="FApF"/>
</dbReference>
<keyword evidence="1" id="KW-0732">Signal</keyword>
<evidence type="ECO:0000313" key="2">
    <source>
        <dbReference type="EMBL" id="SDC32042.1"/>
    </source>
</evidence>
<protein>
    <submittedName>
        <fullName evidence="2">MetA-pathway of phenol degradation</fullName>
    </submittedName>
</protein>
<dbReference type="EMBL" id="FMYK01000004">
    <property type="protein sequence ID" value="SDC32042.1"/>
    <property type="molecule type" value="Genomic_DNA"/>
</dbReference>
<dbReference type="Proteomes" id="UP000242317">
    <property type="component" value="Unassembled WGS sequence"/>
</dbReference>
<dbReference type="AlphaFoldDB" id="A0A1G6KLQ4"/>
<dbReference type="Pfam" id="PF13557">
    <property type="entry name" value="Phenol_MetA_deg"/>
    <property type="match status" value="1"/>
</dbReference>
<evidence type="ECO:0000256" key="1">
    <source>
        <dbReference type="SAM" id="SignalP"/>
    </source>
</evidence>
<accession>A0A1G6KLQ4</accession>
<feature type="signal peptide" evidence="1">
    <location>
        <begin position="1"/>
        <end position="43"/>
    </location>
</feature>
<feature type="chain" id="PRO_5017323859" evidence="1">
    <location>
        <begin position="44"/>
        <end position="277"/>
    </location>
</feature>